<evidence type="ECO:0000313" key="1">
    <source>
        <dbReference type="EMBL" id="WFP94896.1"/>
    </source>
</evidence>
<dbReference type="Proteomes" id="UP001214094">
    <property type="component" value="Plasmid unnamedB"/>
</dbReference>
<proteinExistence type="predicted"/>
<name>A0ABY8HS14_ENSAD</name>
<keyword evidence="2" id="KW-1185">Reference proteome</keyword>
<reference evidence="1 2" key="1">
    <citation type="submission" date="2023-03" db="EMBL/GenBank/DDBJ databases">
        <title>Comparative genome and transcriptome analysis combination mining strategies for increasing vitamin B12 production of Ensifer adhaerens strain.</title>
        <authorList>
            <person name="Yongheng L."/>
        </authorList>
    </citation>
    <scope>NUCLEOTIDE SEQUENCE [LARGE SCALE GENOMIC DNA]</scope>
    <source>
        <strain evidence="1 2">Casida A-T305</strain>
        <plasmid evidence="1 2">unnamedB</plasmid>
    </source>
</reference>
<organism evidence="1 2">
    <name type="scientific">Ensifer adhaerens</name>
    <name type="common">Sinorhizobium morelense</name>
    <dbReference type="NCBI Taxonomy" id="106592"/>
    <lineage>
        <taxon>Bacteria</taxon>
        <taxon>Pseudomonadati</taxon>
        <taxon>Pseudomonadota</taxon>
        <taxon>Alphaproteobacteria</taxon>
        <taxon>Hyphomicrobiales</taxon>
        <taxon>Rhizobiaceae</taxon>
        <taxon>Sinorhizobium/Ensifer group</taxon>
        <taxon>Ensifer</taxon>
    </lineage>
</organism>
<gene>
    <name evidence="1" type="ORF">P4B07_34535</name>
</gene>
<sequence>MTDSPEMIVLFNNSHFGLTSCGKESQSSPRWRAFSFGCASAEGEGALKGRAVGHRPSLGQDEHGVSSVFDLYRTGHSRKQNYKGAIPGRSKHFEFPCLTGAMNANCAQVVPCFFDEIYKRRTA</sequence>
<geneLocation type="plasmid" evidence="1 2">
    <name>unnamedB</name>
</geneLocation>
<keyword evidence="1" id="KW-0614">Plasmid</keyword>
<dbReference type="EMBL" id="CP121310">
    <property type="protein sequence ID" value="WFP94896.1"/>
    <property type="molecule type" value="Genomic_DNA"/>
</dbReference>
<evidence type="ECO:0000313" key="2">
    <source>
        <dbReference type="Proteomes" id="UP001214094"/>
    </source>
</evidence>
<protein>
    <submittedName>
        <fullName evidence="1">Uncharacterized protein</fullName>
    </submittedName>
</protein>
<accession>A0ABY8HS14</accession>